<evidence type="ECO:0000313" key="2">
    <source>
        <dbReference type="Proteomes" id="UP001147746"/>
    </source>
</evidence>
<accession>A0A9W9PTU7</accession>
<dbReference type="EMBL" id="JAPZBO010000008">
    <property type="protein sequence ID" value="KAJ5307688.1"/>
    <property type="molecule type" value="Genomic_DNA"/>
</dbReference>
<name>A0A9W9PTU7_9EURO</name>
<proteinExistence type="predicted"/>
<dbReference type="OrthoDB" id="4368470at2759"/>
<comment type="caution">
    <text evidence="1">The sequence shown here is derived from an EMBL/GenBank/DDBJ whole genome shotgun (WGS) entry which is preliminary data.</text>
</comment>
<organism evidence="1 2">
    <name type="scientific">Penicillium atrosanguineum</name>
    <dbReference type="NCBI Taxonomy" id="1132637"/>
    <lineage>
        <taxon>Eukaryota</taxon>
        <taxon>Fungi</taxon>
        <taxon>Dikarya</taxon>
        <taxon>Ascomycota</taxon>
        <taxon>Pezizomycotina</taxon>
        <taxon>Eurotiomycetes</taxon>
        <taxon>Eurotiomycetidae</taxon>
        <taxon>Eurotiales</taxon>
        <taxon>Aspergillaceae</taxon>
        <taxon>Penicillium</taxon>
    </lineage>
</organism>
<dbReference type="AlphaFoldDB" id="A0A9W9PTU7"/>
<reference evidence="1" key="1">
    <citation type="submission" date="2022-12" db="EMBL/GenBank/DDBJ databases">
        <authorList>
            <person name="Petersen C."/>
        </authorList>
    </citation>
    <scope>NUCLEOTIDE SEQUENCE</scope>
    <source>
        <strain evidence="1">IBT 21472</strain>
    </source>
</reference>
<gene>
    <name evidence="1" type="ORF">N7476_008344</name>
</gene>
<dbReference type="Proteomes" id="UP001147746">
    <property type="component" value="Unassembled WGS sequence"/>
</dbReference>
<sequence length="243" mass="27674">MSTLSLTPSSVSSRTVVSADRFKIQPQFEEAIHNTLREAKGFHELVITNMPPGWEHFLWEVEEDLPSIRKTYNPESRCLRLKIMPTYAHNCIAEWISASISRACAIDFLDLAELDLLLLQQGTKVGWSESYNDRLDDMNRLLIGGNGAIKIVILVKWTKHANKSVSGVLELYKNDRQGIPRRTQTEIIFPMPAGDPLQPLEIRRCDLNPVQSPRNPNENFPLVISRLRYHARISLVKEGYVPA</sequence>
<evidence type="ECO:0000313" key="1">
    <source>
        <dbReference type="EMBL" id="KAJ5307688.1"/>
    </source>
</evidence>
<protein>
    <submittedName>
        <fullName evidence="1">Uncharacterized protein</fullName>
    </submittedName>
</protein>
<reference evidence="1" key="2">
    <citation type="journal article" date="2023" name="IMA Fungus">
        <title>Comparative genomic study of the Penicillium genus elucidates a diverse pangenome and 15 lateral gene transfer events.</title>
        <authorList>
            <person name="Petersen C."/>
            <person name="Sorensen T."/>
            <person name="Nielsen M.R."/>
            <person name="Sondergaard T.E."/>
            <person name="Sorensen J.L."/>
            <person name="Fitzpatrick D.A."/>
            <person name="Frisvad J.C."/>
            <person name="Nielsen K.L."/>
        </authorList>
    </citation>
    <scope>NUCLEOTIDE SEQUENCE</scope>
    <source>
        <strain evidence="1">IBT 21472</strain>
    </source>
</reference>
<keyword evidence="2" id="KW-1185">Reference proteome</keyword>